<feature type="transmembrane region" description="Helical" evidence="7">
    <location>
        <begin position="205"/>
        <end position="223"/>
    </location>
</feature>
<comment type="subcellular location">
    <subcellularLocation>
        <location evidence="1">Cell membrane</location>
        <topology evidence="1">Multi-pass membrane protein</topology>
    </subcellularLocation>
</comment>
<evidence type="ECO:0000259" key="8">
    <source>
        <dbReference type="SMART" id="SM00014"/>
    </source>
</evidence>
<dbReference type="PANTHER" id="PTHR14969">
    <property type="entry name" value="SPHINGOSINE-1-PHOSPHATE PHOSPHOHYDROLASE"/>
    <property type="match status" value="1"/>
</dbReference>
<keyword evidence="4" id="KW-0378">Hydrolase</keyword>
<accession>A0A9X5I4A0</accession>
<dbReference type="InterPro" id="IPR000326">
    <property type="entry name" value="PAP2/HPO"/>
</dbReference>
<dbReference type="SMART" id="SM00014">
    <property type="entry name" value="acidPPc"/>
    <property type="match status" value="1"/>
</dbReference>
<evidence type="ECO:0000313" key="9">
    <source>
        <dbReference type="EMBL" id="NHC34725.1"/>
    </source>
</evidence>
<keyword evidence="2" id="KW-1003">Cell membrane</keyword>
<evidence type="ECO:0000256" key="1">
    <source>
        <dbReference type="ARBA" id="ARBA00004651"/>
    </source>
</evidence>
<dbReference type="Proteomes" id="UP000031532">
    <property type="component" value="Unassembled WGS sequence"/>
</dbReference>
<keyword evidence="5 7" id="KW-1133">Transmembrane helix</keyword>
<dbReference type="EMBL" id="JTJC03000002">
    <property type="protein sequence ID" value="NHC34725.1"/>
    <property type="molecule type" value="Genomic_DNA"/>
</dbReference>
<evidence type="ECO:0000256" key="7">
    <source>
        <dbReference type="SAM" id="Phobius"/>
    </source>
</evidence>
<evidence type="ECO:0000256" key="6">
    <source>
        <dbReference type="ARBA" id="ARBA00023136"/>
    </source>
</evidence>
<keyword evidence="3 7" id="KW-0812">Transmembrane</keyword>
<evidence type="ECO:0000256" key="2">
    <source>
        <dbReference type="ARBA" id="ARBA00022475"/>
    </source>
</evidence>
<reference evidence="9 10" key="1">
    <citation type="journal article" date="2015" name="Genome Announc.">
        <title>Draft Genome Sequence of the Terrestrial Cyanobacterium Scytonema millei VB511283, Isolated from Eastern India.</title>
        <authorList>
            <person name="Sen D."/>
            <person name="Chandrababunaidu M.M."/>
            <person name="Singh D."/>
            <person name="Sanghi N."/>
            <person name="Ghorai A."/>
            <person name="Mishra G.P."/>
            <person name="Madduluri M."/>
            <person name="Adhikary S.P."/>
            <person name="Tripathy S."/>
        </authorList>
    </citation>
    <scope>NUCLEOTIDE SEQUENCE [LARGE SCALE GENOMIC DNA]</scope>
    <source>
        <strain evidence="9 10">VB511283</strain>
    </source>
</reference>
<dbReference type="OrthoDB" id="9789113at2"/>
<keyword evidence="6 7" id="KW-0472">Membrane</keyword>
<dbReference type="GO" id="GO:0005886">
    <property type="term" value="C:plasma membrane"/>
    <property type="evidence" value="ECO:0007669"/>
    <property type="project" value="UniProtKB-SubCell"/>
</dbReference>
<dbReference type="AlphaFoldDB" id="A0A9X5I4A0"/>
<feature type="transmembrane region" description="Helical" evidence="7">
    <location>
        <begin position="149"/>
        <end position="168"/>
    </location>
</feature>
<sequence>MQLFKSDLKQLLPAFLNFGKRVLVSHWRSLLLLAIGVYLPLQVFGLLAEEVWDEGGFIWDTLILLGIHATAQPQLDSIAVALTQFGSSTILFPVISAIVLVMLLRRRWRSLIYLLTTVIGSAIINRAVKLLMHRVRPDLWTSPAPELDFGFPSGHAMNSMTLVAALVILTWGSRWCLLVLIGGSVYAIAIAWTRLYLGVHFPSDILAGWMVSVAWAIGVSFLVRLKRTAAIAPHTEQPKNETTLLLEESGEKS</sequence>
<dbReference type="SUPFAM" id="SSF48317">
    <property type="entry name" value="Acid phosphatase/Vanadium-dependent haloperoxidase"/>
    <property type="match status" value="1"/>
</dbReference>
<gene>
    <name evidence="9" type="ORF">QH73_0008640</name>
</gene>
<evidence type="ECO:0000256" key="3">
    <source>
        <dbReference type="ARBA" id="ARBA00022692"/>
    </source>
</evidence>
<protein>
    <submittedName>
        <fullName evidence="9">Phosphatase PAP2 family protein</fullName>
    </submittedName>
</protein>
<dbReference type="Gene3D" id="1.20.144.10">
    <property type="entry name" value="Phosphatidic acid phosphatase type 2/haloperoxidase"/>
    <property type="match status" value="2"/>
</dbReference>
<feature type="transmembrane region" description="Helical" evidence="7">
    <location>
        <begin position="111"/>
        <end position="129"/>
    </location>
</feature>
<organism evidence="9 10">
    <name type="scientific">Scytonema millei VB511283</name>
    <dbReference type="NCBI Taxonomy" id="1245923"/>
    <lineage>
        <taxon>Bacteria</taxon>
        <taxon>Bacillati</taxon>
        <taxon>Cyanobacteriota</taxon>
        <taxon>Cyanophyceae</taxon>
        <taxon>Nostocales</taxon>
        <taxon>Scytonemataceae</taxon>
        <taxon>Scytonema</taxon>
    </lineage>
</organism>
<proteinExistence type="predicted"/>
<dbReference type="RefSeq" id="WP_039716738.1">
    <property type="nucleotide sequence ID" value="NZ_JTJC03000002.1"/>
</dbReference>
<dbReference type="GO" id="GO:0016787">
    <property type="term" value="F:hydrolase activity"/>
    <property type="evidence" value="ECO:0007669"/>
    <property type="project" value="UniProtKB-KW"/>
</dbReference>
<comment type="caution">
    <text evidence="9">The sequence shown here is derived from an EMBL/GenBank/DDBJ whole genome shotgun (WGS) entry which is preliminary data.</text>
</comment>
<evidence type="ECO:0000256" key="4">
    <source>
        <dbReference type="ARBA" id="ARBA00022801"/>
    </source>
</evidence>
<dbReference type="CDD" id="cd03392">
    <property type="entry name" value="PAP2_like_2"/>
    <property type="match status" value="1"/>
</dbReference>
<feature type="domain" description="Phosphatidic acid phosphatase type 2/haloperoxidase" evidence="8">
    <location>
        <begin position="110"/>
        <end position="220"/>
    </location>
</feature>
<feature type="transmembrane region" description="Helical" evidence="7">
    <location>
        <begin position="85"/>
        <end position="104"/>
    </location>
</feature>
<evidence type="ECO:0000313" key="10">
    <source>
        <dbReference type="Proteomes" id="UP000031532"/>
    </source>
</evidence>
<evidence type="ECO:0000256" key="5">
    <source>
        <dbReference type="ARBA" id="ARBA00022989"/>
    </source>
</evidence>
<dbReference type="Pfam" id="PF01569">
    <property type="entry name" value="PAP2"/>
    <property type="match status" value="1"/>
</dbReference>
<feature type="transmembrane region" description="Helical" evidence="7">
    <location>
        <begin position="175"/>
        <end position="193"/>
    </location>
</feature>
<dbReference type="PANTHER" id="PTHR14969:SF62">
    <property type="entry name" value="DECAPRENYLPHOSPHORYL-5-PHOSPHORIBOSE PHOSPHATASE RV3807C-RELATED"/>
    <property type="match status" value="1"/>
</dbReference>
<dbReference type="InterPro" id="IPR036938">
    <property type="entry name" value="PAP2/HPO_sf"/>
</dbReference>
<name>A0A9X5I4A0_9CYAN</name>
<keyword evidence="10" id="KW-1185">Reference proteome</keyword>
<feature type="transmembrane region" description="Helical" evidence="7">
    <location>
        <begin position="30"/>
        <end position="48"/>
    </location>
</feature>